<name>A0ACD6AC80_AVESA</name>
<organism evidence="1 2">
    <name type="scientific">Avena sativa</name>
    <name type="common">Oat</name>
    <dbReference type="NCBI Taxonomy" id="4498"/>
    <lineage>
        <taxon>Eukaryota</taxon>
        <taxon>Viridiplantae</taxon>
        <taxon>Streptophyta</taxon>
        <taxon>Embryophyta</taxon>
        <taxon>Tracheophyta</taxon>
        <taxon>Spermatophyta</taxon>
        <taxon>Magnoliopsida</taxon>
        <taxon>Liliopsida</taxon>
        <taxon>Poales</taxon>
        <taxon>Poaceae</taxon>
        <taxon>BOP clade</taxon>
        <taxon>Pooideae</taxon>
        <taxon>Poodae</taxon>
        <taxon>Poeae</taxon>
        <taxon>Poeae Chloroplast Group 1 (Aveneae type)</taxon>
        <taxon>Aveninae</taxon>
        <taxon>Avena</taxon>
    </lineage>
</organism>
<evidence type="ECO:0000313" key="2">
    <source>
        <dbReference type="Proteomes" id="UP001732700"/>
    </source>
</evidence>
<proteinExistence type="predicted"/>
<dbReference type="EnsemblPlants" id="AVESA.00010b.r2.7DG1351440.1">
    <property type="protein sequence ID" value="AVESA.00010b.r2.7DG1351440.1.CDS"/>
    <property type="gene ID" value="AVESA.00010b.r2.7DG1351440"/>
</dbReference>
<dbReference type="Proteomes" id="UP001732700">
    <property type="component" value="Chromosome 7D"/>
</dbReference>
<evidence type="ECO:0000313" key="1">
    <source>
        <dbReference type="EnsemblPlants" id="AVESA.00010b.r2.7DG1351440.1.CDS"/>
    </source>
</evidence>
<reference evidence="1" key="2">
    <citation type="submission" date="2025-09" db="UniProtKB">
        <authorList>
            <consortium name="EnsemblPlants"/>
        </authorList>
    </citation>
    <scope>IDENTIFICATION</scope>
</reference>
<protein>
    <submittedName>
        <fullName evidence="1">Uncharacterized protein</fullName>
    </submittedName>
</protein>
<keyword evidence="2" id="KW-1185">Reference proteome</keyword>
<sequence length="734" mass="84303">MRPVIKISTQVENSPLQLGQNSHAHELIKREGESNSTSARTGMRFPKPTRAKKSSKPVENSQLQPDEPLEFPPVQDSHAHVIMERDTDSTASSPQPPLPIGKDPSSRPEMRFPKPTGVRNGAGNHGIPTNGEHLPSKNTSPKTSPMKVQKPVKIKRRSSRTSSDVWEYFTQEDTEAGSVAICVFCKQVYQCDRGFHGTSTLRGHLLYRCSSCPFTDHDKRRKLSLQDHRFSAEKCCRALAKMIIMDEYPFSAVEGEGFREYSKMLQPDFEPPSRYTVARDCLNLYLEEKMKLKEALRDQRVCLTTDTWTSIQNQNYMSLTAHWINNQWELERKVLNFCFVPDHAGDTLGRMIEECLLEWDIGQVFTLTVDNATSNNTAIDYLKTATEHWPSTICQNQFLHVRCCCHIVNLVVKKGWEGSNPSVAKIRTALLFVKSSPGRLRLFKKCVKKEKIGERGLFSLDVDTRWNSTYLMLEDTVPFEKAFKRLGEECKYFTPYFSRVGGPPTADDWLEARKLISVFKLFYNVTVRFSRQLNVTSTAFFHDFLLMQNKITQLIREKKEEPGLASMAENMKLKFGKYWDNNDILNPLLFIVVILDPRYKVKFLEYGFSIIYDREKAKTFTKKVEDSLTRLFEWYAEAELAPSNSEVSHVSLEIDLEDLFCTLICCDSDCQALCCICIALHASYCHVVMKYTGLPDYMAMCLMLVNVQLCQSYYFSLWDGESNIYSIIVTYEFL</sequence>
<accession>A0ACD6AC80</accession>
<reference evidence="1" key="1">
    <citation type="submission" date="2021-05" db="EMBL/GenBank/DDBJ databases">
        <authorList>
            <person name="Scholz U."/>
            <person name="Mascher M."/>
            <person name="Fiebig A."/>
        </authorList>
    </citation>
    <scope>NUCLEOTIDE SEQUENCE [LARGE SCALE GENOMIC DNA]</scope>
</reference>